<feature type="non-terminal residue" evidence="1">
    <location>
        <position position="1"/>
    </location>
</feature>
<evidence type="ECO:0000313" key="1">
    <source>
        <dbReference type="EMBL" id="GIY47317.1"/>
    </source>
</evidence>
<dbReference type="AlphaFoldDB" id="A0AAV4TPS8"/>
<name>A0AAV4TPS8_CAEEX</name>
<dbReference type="EMBL" id="BPLR01011566">
    <property type="protein sequence ID" value="GIY47317.1"/>
    <property type="molecule type" value="Genomic_DNA"/>
</dbReference>
<proteinExistence type="predicted"/>
<organism evidence="1 2">
    <name type="scientific">Caerostris extrusa</name>
    <name type="common">Bark spider</name>
    <name type="synonym">Caerostris bankana</name>
    <dbReference type="NCBI Taxonomy" id="172846"/>
    <lineage>
        <taxon>Eukaryota</taxon>
        <taxon>Metazoa</taxon>
        <taxon>Ecdysozoa</taxon>
        <taxon>Arthropoda</taxon>
        <taxon>Chelicerata</taxon>
        <taxon>Arachnida</taxon>
        <taxon>Araneae</taxon>
        <taxon>Araneomorphae</taxon>
        <taxon>Entelegynae</taxon>
        <taxon>Araneoidea</taxon>
        <taxon>Araneidae</taxon>
        <taxon>Caerostris</taxon>
    </lineage>
</organism>
<comment type="caution">
    <text evidence="1">The sequence shown here is derived from an EMBL/GenBank/DDBJ whole genome shotgun (WGS) entry which is preliminary data.</text>
</comment>
<evidence type="ECO:0000313" key="2">
    <source>
        <dbReference type="Proteomes" id="UP001054945"/>
    </source>
</evidence>
<dbReference type="Proteomes" id="UP001054945">
    <property type="component" value="Unassembled WGS sequence"/>
</dbReference>
<gene>
    <name evidence="1" type="ORF">CEXT_228051</name>
</gene>
<accession>A0AAV4TPS8</accession>
<keyword evidence="2" id="KW-1185">Reference proteome</keyword>
<sequence length="88" mass="10238">CYRLLMKGKDDNNTTNLNYKARFTSRCNGFCAVHRKSSKEEWLKNTTLFGQTTERSKLFGKLVIGSGLHKPRPNEYGRFSYGEKRKEV</sequence>
<reference evidence="1 2" key="1">
    <citation type="submission" date="2021-06" db="EMBL/GenBank/DDBJ databases">
        <title>Caerostris extrusa draft genome.</title>
        <authorList>
            <person name="Kono N."/>
            <person name="Arakawa K."/>
        </authorList>
    </citation>
    <scope>NUCLEOTIDE SEQUENCE [LARGE SCALE GENOMIC DNA]</scope>
</reference>
<protein>
    <submittedName>
        <fullName evidence="1">Uncharacterized protein</fullName>
    </submittedName>
</protein>